<dbReference type="PANTHER" id="PTHR30469">
    <property type="entry name" value="MULTIDRUG RESISTANCE PROTEIN MDTA"/>
    <property type="match status" value="1"/>
</dbReference>
<organism evidence="2 3">
    <name type="scientific">Ferrimonas marina</name>
    <dbReference type="NCBI Taxonomy" id="299255"/>
    <lineage>
        <taxon>Bacteria</taxon>
        <taxon>Pseudomonadati</taxon>
        <taxon>Pseudomonadota</taxon>
        <taxon>Gammaproteobacteria</taxon>
        <taxon>Alteromonadales</taxon>
        <taxon>Ferrimonadaceae</taxon>
        <taxon>Ferrimonas</taxon>
    </lineage>
</organism>
<proteinExistence type="predicted"/>
<evidence type="ECO:0000313" key="3">
    <source>
        <dbReference type="Proteomes" id="UP000184268"/>
    </source>
</evidence>
<evidence type="ECO:0000313" key="2">
    <source>
        <dbReference type="EMBL" id="SHI19254.1"/>
    </source>
</evidence>
<keyword evidence="3" id="KW-1185">Reference proteome</keyword>
<name>A0A1M5Z540_9GAMM</name>
<dbReference type="GO" id="GO:0015562">
    <property type="term" value="F:efflux transmembrane transporter activity"/>
    <property type="evidence" value="ECO:0007669"/>
    <property type="project" value="TreeGrafter"/>
</dbReference>
<keyword evidence="1" id="KW-0175">Coiled coil</keyword>
<dbReference type="AlphaFoldDB" id="A0A1M5Z540"/>
<dbReference type="Gene3D" id="2.40.50.100">
    <property type="match status" value="1"/>
</dbReference>
<dbReference type="Proteomes" id="UP000184268">
    <property type="component" value="Unassembled WGS sequence"/>
</dbReference>
<sequence>MKEIMLPYILVCWVLVKTGVVRWTLANAVRMVGLGALLAFSLFTASRYWSPVDLTNSTTVKAPQTILSPLVQARVDQVYVDHNQKVKAGDLLYTLEDDNLSGQIQATKAQKLAVNAQIDALAVQRQNDLERLDRRLNTREFVSDEEVEDLRASIAVAEAQIASHEATKQELLANKSVLRYEQGKRAIYAPHDGQISTVNINTGSLTGNMHLYDLDKRFLEMRLADQAYGFVRPGQFAEFYVDAYPGHVFRAKVHSIRAGTGEAAVRVLAGDTHVRQHVGNNAGNHGRTVILEFYEPEGFDIPIGATGAAWISADKPHSALGFMDIIGAAIVRLQSMKAYLNAL</sequence>
<dbReference type="STRING" id="299255.SAMN02745129_4648"/>
<feature type="coiled-coil region" evidence="1">
    <location>
        <begin position="147"/>
        <end position="174"/>
    </location>
</feature>
<dbReference type="EMBL" id="FQXG01000009">
    <property type="protein sequence ID" value="SHI19254.1"/>
    <property type="molecule type" value="Genomic_DNA"/>
</dbReference>
<reference evidence="2 3" key="1">
    <citation type="submission" date="2016-11" db="EMBL/GenBank/DDBJ databases">
        <authorList>
            <person name="Jaros S."/>
            <person name="Januszkiewicz K."/>
            <person name="Wedrychowicz H."/>
        </authorList>
    </citation>
    <scope>NUCLEOTIDE SEQUENCE [LARGE SCALE GENOMIC DNA]</scope>
    <source>
        <strain evidence="2 3">DSM 16917</strain>
    </source>
</reference>
<dbReference type="OrthoDB" id="107989at2"/>
<accession>A0A1M5Z540</accession>
<dbReference type="SUPFAM" id="SSF111369">
    <property type="entry name" value="HlyD-like secretion proteins"/>
    <property type="match status" value="1"/>
</dbReference>
<dbReference type="Gene3D" id="2.40.30.170">
    <property type="match status" value="1"/>
</dbReference>
<evidence type="ECO:0000256" key="1">
    <source>
        <dbReference type="SAM" id="Coils"/>
    </source>
</evidence>
<dbReference type="GO" id="GO:1990281">
    <property type="term" value="C:efflux pump complex"/>
    <property type="evidence" value="ECO:0007669"/>
    <property type="project" value="TreeGrafter"/>
</dbReference>
<gene>
    <name evidence="2" type="ORF">SAMN02745129_4648</name>
</gene>
<protein>
    <submittedName>
        <fullName evidence="2">Multidrug resistance efflux pump</fullName>
    </submittedName>
</protein>
<dbReference type="RefSeq" id="WP_067661920.1">
    <property type="nucleotide sequence ID" value="NZ_FQXG01000009.1"/>
</dbReference>